<proteinExistence type="predicted"/>
<evidence type="ECO:0000259" key="2">
    <source>
        <dbReference type="SMART" id="SM00635"/>
    </source>
</evidence>
<dbReference type="Gene3D" id="2.60.40.1080">
    <property type="match status" value="1"/>
</dbReference>
<dbReference type="InterPro" id="IPR008964">
    <property type="entry name" value="Invasin/intimin_cell_adhesion"/>
</dbReference>
<reference evidence="3 4" key="1">
    <citation type="submission" date="2016-10" db="EMBL/GenBank/DDBJ databases">
        <authorList>
            <person name="de Groot N.N."/>
        </authorList>
    </citation>
    <scope>NUCLEOTIDE SEQUENCE [LARGE SCALE GENOMIC DNA]</scope>
    <source>
        <strain evidence="3 4">L 420-91</strain>
    </source>
</reference>
<protein>
    <submittedName>
        <fullName evidence="3">Ig-like domain (Group 2)</fullName>
    </submittedName>
</protein>
<dbReference type="AlphaFoldDB" id="A0A1G7ZY22"/>
<dbReference type="Proteomes" id="UP000198956">
    <property type="component" value="Unassembled WGS sequence"/>
</dbReference>
<dbReference type="RefSeq" id="WP_217639383.1">
    <property type="nucleotide sequence ID" value="NZ_FNDE01000013.1"/>
</dbReference>
<feature type="region of interest" description="Disordered" evidence="1">
    <location>
        <begin position="177"/>
        <end position="211"/>
    </location>
</feature>
<dbReference type="SMART" id="SM00635">
    <property type="entry name" value="BID_2"/>
    <property type="match status" value="1"/>
</dbReference>
<dbReference type="EMBL" id="FNDE01000013">
    <property type="protein sequence ID" value="SDH13575.1"/>
    <property type="molecule type" value="Genomic_DNA"/>
</dbReference>
<evidence type="ECO:0000256" key="1">
    <source>
        <dbReference type="SAM" id="MobiDB-lite"/>
    </source>
</evidence>
<organism evidence="3 4">
    <name type="scientific">Aneurinibacillus thermoaerophilus</name>
    <dbReference type="NCBI Taxonomy" id="143495"/>
    <lineage>
        <taxon>Bacteria</taxon>
        <taxon>Bacillati</taxon>
        <taxon>Bacillota</taxon>
        <taxon>Bacilli</taxon>
        <taxon>Bacillales</taxon>
        <taxon>Paenibacillaceae</taxon>
        <taxon>Aneurinibacillus group</taxon>
        <taxon>Aneurinibacillus</taxon>
    </lineage>
</organism>
<evidence type="ECO:0000313" key="3">
    <source>
        <dbReference type="EMBL" id="SDH13575.1"/>
    </source>
</evidence>
<dbReference type="InterPro" id="IPR003343">
    <property type="entry name" value="Big_2"/>
</dbReference>
<evidence type="ECO:0000313" key="4">
    <source>
        <dbReference type="Proteomes" id="UP000198956"/>
    </source>
</evidence>
<dbReference type="SUPFAM" id="SSF49373">
    <property type="entry name" value="Invasin/intimin cell-adhesion fragments"/>
    <property type="match status" value="1"/>
</dbReference>
<accession>A0A1G7ZY22</accession>
<feature type="domain" description="BIG2" evidence="2">
    <location>
        <begin position="103"/>
        <end position="178"/>
    </location>
</feature>
<gene>
    <name evidence="3" type="ORF">SAMN04489735_101314</name>
</gene>
<sequence>MQKLFGNEFGIKDLLDFVKDISKQIIADLMMDHMVDTNKPLDDIVDDAVKRTLEHGKYKKFANKLAELTLSIDEVIQMRKRLAAEIDPNNVARNAFLQAFIRKNVTLSIQPGRLVPGKTKQLTVNVSFPRKISIRSGVTWESSNPEVATVNRKGELTAHKPGTTTITAKLKSIDVGKLDVTVEPKKDKDKEEKDKNKEEKDKKNNDKKDRN</sequence>
<name>A0A1G7ZY22_ANETH</name>
<dbReference type="Pfam" id="PF02368">
    <property type="entry name" value="Big_2"/>
    <property type="match status" value="1"/>
</dbReference>